<dbReference type="Proteomes" id="UP001152531">
    <property type="component" value="Unassembled WGS sequence"/>
</dbReference>
<organism evidence="1 2">
    <name type="scientific">[Candida] jaroonii</name>
    <dbReference type="NCBI Taxonomy" id="467808"/>
    <lineage>
        <taxon>Eukaryota</taxon>
        <taxon>Fungi</taxon>
        <taxon>Dikarya</taxon>
        <taxon>Ascomycota</taxon>
        <taxon>Saccharomycotina</taxon>
        <taxon>Pichiomycetes</taxon>
        <taxon>Debaryomycetaceae</taxon>
        <taxon>Yamadazyma</taxon>
    </lineage>
</organism>
<reference evidence="1" key="1">
    <citation type="submission" date="2022-06" db="EMBL/GenBank/DDBJ databases">
        <authorList>
            <person name="Legras J.-L."/>
            <person name="Devillers H."/>
            <person name="Grondin C."/>
        </authorList>
    </citation>
    <scope>NUCLEOTIDE SEQUENCE</scope>
    <source>
        <strain evidence="1">CLIB 1444</strain>
    </source>
</reference>
<name>A0ACA9YCK5_9ASCO</name>
<proteinExistence type="predicted"/>
<evidence type="ECO:0000313" key="2">
    <source>
        <dbReference type="Proteomes" id="UP001152531"/>
    </source>
</evidence>
<evidence type="ECO:0000313" key="1">
    <source>
        <dbReference type="EMBL" id="CAH6722781.1"/>
    </source>
</evidence>
<accession>A0ACA9YCK5</accession>
<keyword evidence="2" id="KW-1185">Reference proteome</keyword>
<dbReference type="EMBL" id="CALSDN010000011">
    <property type="protein sequence ID" value="CAH6722781.1"/>
    <property type="molecule type" value="Genomic_DNA"/>
</dbReference>
<sequence>MRFESKLLHSNQPLESHGARANSITPTAAYLYPSTAQANSTFSGETPGYVYSRGHNPTNSVFEARICDLEGGKAAISVNSGLAAQFTALSALVVPGDNIISSGFLFGGSLLQLRDNFRGFGVETRFVTSLEIEDYEKLIDDRTRCIIIDSISNPAYLVADIKKFSDLCKKYQIPLVVDNTLGCGGYLIRPIDHGADIVIHSATKWIGGHGTTLAGVFIDAGSFKWSEATKFTKLCDPQFGSKGKSYVELHGDNAYVKHCRSSGIMLQSATLNPFGAWLLLQGLETLSVRVDRECENAVKLATYLKNSPFVKWVSYLGFEDHETHELSKKYLNGPYFGSCISFAIKDESGADIVESNSAKVIDNLKIISNTVNLGDAKTLICIPHISTNRGTQGEYNESVGIDSDLIRISVGIEHIDDLIGDLEQAFKTVFA</sequence>
<comment type="caution">
    <text evidence="1">The sequence shown here is derived from an EMBL/GenBank/DDBJ whole genome shotgun (WGS) entry which is preliminary data.</text>
</comment>
<gene>
    <name evidence="1" type="ORF">CLIB1444_11S00980</name>
</gene>
<protein>
    <submittedName>
        <fullName evidence="1">Homocysteine/cysteine synthase</fullName>
    </submittedName>
</protein>